<dbReference type="InterPro" id="IPR051069">
    <property type="entry name" value="ACDS_complex_subunit"/>
</dbReference>
<dbReference type="PROSITE" id="PS51656">
    <property type="entry name" value="4FE4S"/>
    <property type="match status" value="1"/>
</dbReference>
<dbReference type="PROSITE" id="PS00198">
    <property type="entry name" value="4FE4S_FER_1"/>
    <property type="match status" value="1"/>
</dbReference>
<dbReference type="EMBL" id="CP009501">
    <property type="protein sequence ID" value="AKB12131.1"/>
    <property type="molecule type" value="Genomic_DNA"/>
</dbReference>
<evidence type="ECO:0000259" key="5">
    <source>
        <dbReference type="PROSITE" id="PS51379"/>
    </source>
</evidence>
<accession>A0A0E3KNV9</accession>
<dbReference type="GeneID" id="41601618"/>
<dbReference type="Gene3D" id="3.30.70.20">
    <property type="match status" value="1"/>
</dbReference>
<feature type="domain" description="4Fe-4S ferredoxin-type" evidence="5">
    <location>
        <begin position="70"/>
        <end position="99"/>
    </location>
</feature>
<evidence type="ECO:0000313" key="8">
    <source>
        <dbReference type="Proteomes" id="UP000066529"/>
    </source>
</evidence>
<feature type="domain" description="4Fe-4S" evidence="6">
    <location>
        <begin position="1"/>
        <end position="59"/>
    </location>
</feature>
<proteinExistence type="predicted"/>
<protein>
    <submittedName>
        <fullName evidence="7">Acetyl-CoA decarbonylase/synthase complex subunit gamma 1</fullName>
    </submittedName>
</protein>
<dbReference type="Pfam" id="PF04060">
    <property type="entry name" value="FeS"/>
    <property type="match status" value="1"/>
</dbReference>
<keyword evidence="1" id="KW-0004">4Fe-4S</keyword>
<dbReference type="KEGG" id="mthr:MSTHT_0373"/>
<evidence type="ECO:0000259" key="6">
    <source>
        <dbReference type="PROSITE" id="PS51656"/>
    </source>
</evidence>
<dbReference type="SUPFAM" id="SSF54862">
    <property type="entry name" value="4Fe-4S ferredoxins"/>
    <property type="match status" value="1"/>
</dbReference>
<gene>
    <name evidence="7" type="ORF">MSTHT_0373</name>
</gene>
<dbReference type="PATRIC" id="fig|523844.20.peg.482"/>
<dbReference type="Pfam" id="PF00037">
    <property type="entry name" value="Fer4"/>
    <property type="match status" value="1"/>
</dbReference>
<evidence type="ECO:0000256" key="3">
    <source>
        <dbReference type="ARBA" id="ARBA00023004"/>
    </source>
</evidence>
<evidence type="ECO:0000313" key="7">
    <source>
        <dbReference type="EMBL" id="AKB12131.1"/>
    </source>
</evidence>
<keyword evidence="3" id="KW-0408">Iron</keyword>
<evidence type="ECO:0000256" key="4">
    <source>
        <dbReference type="ARBA" id="ARBA00023014"/>
    </source>
</evidence>
<dbReference type="HOGENOM" id="CLU_1718204_0_0_2"/>
<dbReference type="InterPro" id="IPR017896">
    <property type="entry name" value="4Fe4S_Fe-S-bd"/>
</dbReference>
<dbReference type="GO" id="GO:0051539">
    <property type="term" value="F:4 iron, 4 sulfur cluster binding"/>
    <property type="evidence" value="ECO:0007669"/>
    <property type="project" value="UniProtKB-KW"/>
</dbReference>
<name>A0A0E3KNV9_METTT</name>
<reference evidence="7 8" key="1">
    <citation type="submission" date="2014-07" db="EMBL/GenBank/DDBJ databases">
        <title>Methanogenic archaea and the global carbon cycle.</title>
        <authorList>
            <person name="Henriksen J.R."/>
            <person name="Luke J."/>
            <person name="Reinhart S."/>
            <person name="Benedict M.N."/>
            <person name="Youngblut N.D."/>
            <person name="Metcalf M.E."/>
            <person name="Whitaker R.J."/>
            <person name="Metcalf W.W."/>
        </authorList>
    </citation>
    <scope>NUCLEOTIDE SEQUENCE [LARGE SCALE GENOMIC DNA]</scope>
    <source>
        <strain evidence="8">ATCC 43570 / DSM 1825 / OCM 12 / VKM B-1830 / TM-1</strain>
    </source>
</reference>
<dbReference type="GO" id="GO:0046872">
    <property type="term" value="F:metal ion binding"/>
    <property type="evidence" value="ECO:0007669"/>
    <property type="project" value="UniProtKB-KW"/>
</dbReference>
<sequence>MTNAMELYQLLPKTNCKKCGKTSCMAFAVALMARELTPEDCPPLKEEPKYKENYEKIREIFKPSEEATETGLIVHEDLCFGCGNCVVACPPNVANDPYGVGSGNAPRNANKLVLTVEDGIVRAQNLGECRRFGKNKILCNGCIVTCPVEAIEFV</sequence>
<dbReference type="RefSeq" id="WP_048166350.1">
    <property type="nucleotide sequence ID" value="NZ_CP009501.1"/>
</dbReference>
<dbReference type="PROSITE" id="PS51379">
    <property type="entry name" value="4FE4S_FER_2"/>
    <property type="match status" value="1"/>
</dbReference>
<dbReference type="Gene3D" id="1.10.15.40">
    <property type="entry name" value="Electron transport complex subunit B, putative Fe-S cluster"/>
    <property type="match status" value="1"/>
</dbReference>
<dbReference type="InterPro" id="IPR007202">
    <property type="entry name" value="4Fe-4S_dom"/>
</dbReference>
<dbReference type="OrthoDB" id="230142at2157"/>
<dbReference type="AlphaFoldDB" id="A0A0E3KNV9"/>
<dbReference type="InterPro" id="IPR017900">
    <property type="entry name" value="4Fe4S_Fe_S_CS"/>
</dbReference>
<dbReference type="PANTHER" id="PTHR36214:SF3">
    <property type="entry name" value="ACETYL-COA DECARBONYLASE_SYNTHASE COMPLEX SUBUNIT GAMMA"/>
    <property type="match status" value="1"/>
</dbReference>
<dbReference type="PANTHER" id="PTHR36214">
    <property type="match status" value="1"/>
</dbReference>
<keyword evidence="2" id="KW-0479">Metal-binding</keyword>
<evidence type="ECO:0000256" key="1">
    <source>
        <dbReference type="ARBA" id="ARBA00022485"/>
    </source>
</evidence>
<dbReference type="Proteomes" id="UP000066529">
    <property type="component" value="Chromosome"/>
</dbReference>
<organism evidence="7 8">
    <name type="scientific">Methanosarcina thermophila (strain ATCC 43570 / DSM 1825 / OCM 12 / VKM B-1830 / TM-1)</name>
    <dbReference type="NCBI Taxonomy" id="523844"/>
    <lineage>
        <taxon>Archaea</taxon>
        <taxon>Methanobacteriati</taxon>
        <taxon>Methanobacteriota</taxon>
        <taxon>Stenosarchaea group</taxon>
        <taxon>Methanomicrobia</taxon>
        <taxon>Methanosarcinales</taxon>
        <taxon>Methanosarcinaceae</taxon>
        <taxon>Methanosarcina</taxon>
    </lineage>
</organism>
<evidence type="ECO:0000256" key="2">
    <source>
        <dbReference type="ARBA" id="ARBA00022723"/>
    </source>
</evidence>
<keyword evidence="4" id="KW-0411">Iron-sulfur</keyword>
<dbReference type="STRING" id="523844.MSTHT_0373"/>
<dbReference type="GO" id="GO:0016491">
    <property type="term" value="F:oxidoreductase activity"/>
    <property type="evidence" value="ECO:0007669"/>
    <property type="project" value="UniProtKB-ARBA"/>
</dbReference>